<keyword evidence="4" id="KW-1185">Reference proteome</keyword>
<evidence type="ECO:0000313" key="3">
    <source>
        <dbReference type="EMBL" id="KAF9959790.1"/>
    </source>
</evidence>
<evidence type="ECO:0000256" key="2">
    <source>
        <dbReference type="SAM" id="Phobius"/>
    </source>
</evidence>
<dbReference type="AlphaFoldDB" id="A0A9P6J2X5"/>
<feature type="region of interest" description="Disordered" evidence="1">
    <location>
        <begin position="103"/>
        <end position="195"/>
    </location>
</feature>
<feature type="region of interest" description="Disordered" evidence="1">
    <location>
        <begin position="208"/>
        <end position="260"/>
    </location>
</feature>
<keyword evidence="2" id="KW-0812">Transmembrane</keyword>
<reference evidence="3" key="1">
    <citation type="journal article" date="2020" name="Fungal Divers.">
        <title>Resolving the Mortierellaceae phylogeny through synthesis of multi-gene phylogenetics and phylogenomics.</title>
        <authorList>
            <person name="Vandepol N."/>
            <person name="Liber J."/>
            <person name="Desiro A."/>
            <person name="Na H."/>
            <person name="Kennedy M."/>
            <person name="Barry K."/>
            <person name="Grigoriev I.V."/>
            <person name="Miller A.N."/>
            <person name="O'Donnell K."/>
            <person name="Stajich J.E."/>
            <person name="Bonito G."/>
        </authorList>
    </citation>
    <scope>NUCLEOTIDE SEQUENCE</scope>
    <source>
        <strain evidence="3">CK1249</strain>
    </source>
</reference>
<sequence>MAILAFSTARNRAVLITVLLVMEFMAIVWLRESSPDEGRVRVPFHSDASGRDRHIAADSRALRHEEYHLQRMQHEQRQRGGYVYTGVGTGAEAALRSGGTVLQARAGTGPEPSVGAKSSSGSGHNEDEKERGHGEPLRPLQPQPQPQVQPSKLQQLQQPQSVGQLQPVEQLQQHLQPTEQGSIPLSSTRPGPTVAAPELPAAAETIARGDTSTTHQPDQEASSFIKITVSDTTQKAKAGSSKHRSSRAHEKNQRGGFKSTKERKLAQLIPALDENGVVIEDHFISPRDTDGDGIPDIYVLLRPTANSRYMMDVGLFDEDIVPPPPPPPPPPVLPVPLVLSATSVTPAIPSTVPPLENARFSGSPDAAEAIPIVEASVLAATTAPAMPSIESAAAPEPPASAALLPVALEAARPETETSIYAAAPLVAPAEAQ</sequence>
<dbReference type="EMBL" id="JAAAHY010000657">
    <property type="protein sequence ID" value="KAF9959790.1"/>
    <property type="molecule type" value="Genomic_DNA"/>
</dbReference>
<feature type="compositionally biased region" description="Basic and acidic residues" evidence="1">
    <location>
        <begin position="124"/>
        <end position="136"/>
    </location>
</feature>
<feature type="compositionally biased region" description="Low complexity" evidence="1">
    <location>
        <begin position="148"/>
        <end position="167"/>
    </location>
</feature>
<dbReference type="Proteomes" id="UP000738359">
    <property type="component" value="Unassembled WGS sequence"/>
</dbReference>
<proteinExistence type="predicted"/>
<feature type="compositionally biased region" description="Basic and acidic residues" evidence="1">
    <location>
        <begin position="247"/>
        <end position="260"/>
    </location>
</feature>
<keyword evidence="2" id="KW-0472">Membrane</keyword>
<dbReference type="OrthoDB" id="2440670at2759"/>
<evidence type="ECO:0000313" key="4">
    <source>
        <dbReference type="Proteomes" id="UP000738359"/>
    </source>
</evidence>
<feature type="compositionally biased region" description="Polar residues" evidence="1">
    <location>
        <begin position="210"/>
        <end position="222"/>
    </location>
</feature>
<feature type="compositionally biased region" description="Polar residues" evidence="1">
    <location>
        <begin position="169"/>
        <end position="190"/>
    </location>
</feature>
<accession>A0A9P6J2X5</accession>
<protein>
    <submittedName>
        <fullName evidence="3">Uncharacterized protein</fullName>
    </submittedName>
</protein>
<name>A0A9P6J2X5_MORAP</name>
<feature type="transmembrane region" description="Helical" evidence="2">
    <location>
        <begin position="12"/>
        <end position="30"/>
    </location>
</feature>
<comment type="caution">
    <text evidence="3">The sequence shown here is derived from an EMBL/GenBank/DDBJ whole genome shotgun (WGS) entry which is preliminary data.</text>
</comment>
<gene>
    <name evidence="3" type="ORF">BGZ70_008757</name>
</gene>
<organism evidence="3 4">
    <name type="scientific">Mortierella alpina</name>
    <name type="common">Oleaginous fungus</name>
    <name type="synonym">Mortierella renispora</name>
    <dbReference type="NCBI Taxonomy" id="64518"/>
    <lineage>
        <taxon>Eukaryota</taxon>
        <taxon>Fungi</taxon>
        <taxon>Fungi incertae sedis</taxon>
        <taxon>Mucoromycota</taxon>
        <taxon>Mortierellomycotina</taxon>
        <taxon>Mortierellomycetes</taxon>
        <taxon>Mortierellales</taxon>
        <taxon>Mortierellaceae</taxon>
        <taxon>Mortierella</taxon>
    </lineage>
</organism>
<evidence type="ECO:0000256" key="1">
    <source>
        <dbReference type="SAM" id="MobiDB-lite"/>
    </source>
</evidence>
<keyword evidence="2" id="KW-1133">Transmembrane helix</keyword>